<dbReference type="CDD" id="cd00067">
    <property type="entry name" value="GAL4"/>
    <property type="match status" value="1"/>
</dbReference>
<keyword evidence="4" id="KW-0238">DNA-binding</keyword>
<dbReference type="GO" id="GO:0008270">
    <property type="term" value="F:zinc ion binding"/>
    <property type="evidence" value="ECO:0007669"/>
    <property type="project" value="InterPro"/>
</dbReference>
<dbReference type="InterPro" id="IPR036864">
    <property type="entry name" value="Zn2-C6_fun-type_DNA-bd_sf"/>
</dbReference>
<dbReference type="PANTHER" id="PTHR31845">
    <property type="entry name" value="FINGER DOMAIN PROTEIN, PUTATIVE-RELATED"/>
    <property type="match status" value="1"/>
</dbReference>
<evidence type="ECO:0000256" key="4">
    <source>
        <dbReference type="ARBA" id="ARBA00023125"/>
    </source>
</evidence>
<reference evidence="8 9" key="1">
    <citation type="submission" date="2019-04" db="EMBL/GenBank/DDBJ databases">
        <title>Friends and foes A comparative genomics study of 23 Aspergillus species from section Flavi.</title>
        <authorList>
            <consortium name="DOE Joint Genome Institute"/>
            <person name="Kjaerbolling I."/>
            <person name="Vesth T."/>
            <person name="Frisvad J.C."/>
            <person name="Nybo J.L."/>
            <person name="Theobald S."/>
            <person name="Kildgaard S."/>
            <person name="Isbrandt T."/>
            <person name="Kuo A."/>
            <person name="Sato A."/>
            <person name="Lyhne E.K."/>
            <person name="Kogle M.E."/>
            <person name="Wiebenga A."/>
            <person name="Kun R.S."/>
            <person name="Lubbers R.J."/>
            <person name="Makela M.R."/>
            <person name="Barry K."/>
            <person name="Chovatia M."/>
            <person name="Clum A."/>
            <person name="Daum C."/>
            <person name="Haridas S."/>
            <person name="He G."/>
            <person name="LaButti K."/>
            <person name="Lipzen A."/>
            <person name="Mondo S."/>
            <person name="Riley R."/>
            <person name="Salamov A."/>
            <person name="Simmons B.A."/>
            <person name="Magnuson J.K."/>
            <person name="Henrissat B."/>
            <person name="Mortensen U.H."/>
            <person name="Larsen T.O."/>
            <person name="Devries R.P."/>
            <person name="Grigoriev I.V."/>
            <person name="Machida M."/>
            <person name="Baker S.E."/>
            <person name="Andersen M.R."/>
        </authorList>
    </citation>
    <scope>NUCLEOTIDE SEQUENCE [LARGE SCALE GENOMIC DNA]</scope>
    <source>
        <strain evidence="8 9">CBS 117625</strain>
    </source>
</reference>
<dbReference type="InterPro" id="IPR001138">
    <property type="entry name" value="Zn2Cys6_DnaBD"/>
</dbReference>
<dbReference type="PANTHER" id="PTHR31845:SF32">
    <property type="entry name" value="MISCELLANEOUS ZN(II)2CYS6 TRANSCRIPTION FACTOR (EUROFUNG)-RELATED"/>
    <property type="match status" value="1"/>
</dbReference>
<evidence type="ECO:0000256" key="3">
    <source>
        <dbReference type="ARBA" id="ARBA00023015"/>
    </source>
</evidence>
<dbReference type="OrthoDB" id="1600564at2759"/>
<dbReference type="RefSeq" id="XP_031917938.1">
    <property type="nucleotide sequence ID" value="XM_032058797.1"/>
</dbReference>
<dbReference type="PROSITE" id="PS00463">
    <property type="entry name" value="ZN2_CY6_FUNGAL_1"/>
    <property type="match status" value="1"/>
</dbReference>
<proteinExistence type="predicted"/>
<evidence type="ECO:0000313" key="9">
    <source>
        <dbReference type="Proteomes" id="UP000325672"/>
    </source>
</evidence>
<evidence type="ECO:0000256" key="5">
    <source>
        <dbReference type="ARBA" id="ARBA00023163"/>
    </source>
</evidence>
<accession>A0A5N6T6C5</accession>
<feature type="domain" description="Zn(2)-C6 fungal-type" evidence="7">
    <location>
        <begin position="18"/>
        <end position="48"/>
    </location>
</feature>
<keyword evidence="3" id="KW-0805">Transcription regulation</keyword>
<keyword evidence="5" id="KW-0804">Transcription</keyword>
<dbReference type="Proteomes" id="UP000325672">
    <property type="component" value="Unassembled WGS sequence"/>
</dbReference>
<sequence length="575" mass="64443">MDPKPPSVAGKPAAYGYSCATCAQSKRKCVVRAAGGPCQRCHQTKKECTPAKTVRRRGITKKPAATSKANRLEEKIDYLVSLMNDAKASSKQGINQKNDPVPTSEHGYPLNHPDGDQNNTCTPATIGSICSPGISELTSHESEECLNHFRTFKLQYFPFVYIPSEKSAVQLHKERPFLWLCVMAISTKSTARQHDLGLRIRQIVAQEIVVQSDKSIDLLLGLLTFIGWASYQFHQFHPKPFLSVFTHLATSLVFDLGLNKPVQVTTSTFNLNQCPRPSTPRTMEERRAALGCYLVTSIISSFLQQIEIFRWTPHLEESLQILDEQKQCANDEILVQLVRMRLIVEKKRAQWAWLNDTPGAVGLAEDATALFSDVKVEIFRSSPKDVVLLHLYSNELEITASFLSFTPSDVKTSQQDHLYQALTSINSWFNIFLMIPPAEYVSFTFAIFSQISRCLLALYRLATLDAPNWDKNHVQQTANPLSILDRLVNVLEQVPAVVGINNSSYPNGDIFSRSVEILRSVRPEWEAQLGSDDIGSVEPSPHDINGIRMPDASFFGDDNLFDSWLMELVSSTFNS</sequence>
<dbReference type="GO" id="GO:0005634">
    <property type="term" value="C:nucleus"/>
    <property type="evidence" value="ECO:0007669"/>
    <property type="project" value="UniProtKB-SubCell"/>
</dbReference>
<keyword evidence="6" id="KW-0539">Nucleus</keyword>
<gene>
    <name evidence="8" type="ORF">BDV38DRAFT_278659</name>
</gene>
<dbReference type="InterPro" id="IPR051089">
    <property type="entry name" value="prtT"/>
</dbReference>
<dbReference type="GO" id="GO:0000981">
    <property type="term" value="F:DNA-binding transcription factor activity, RNA polymerase II-specific"/>
    <property type="evidence" value="ECO:0007669"/>
    <property type="project" value="InterPro"/>
</dbReference>
<dbReference type="Gene3D" id="4.10.240.10">
    <property type="entry name" value="Zn(2)-C6 fungal-type DNA-binding domain"/>
    <property type="match status" value="1"/>
</dbReference>
<dbReference type="AlphaFoldDB" id="A0A5N6T6C5"/>
<evidence type="ECO:0000259" key="7">
    <source>
        <dbReference type="PROSITE" id="PS00463"/>
    </source>
</evidence>
<organism evidence="8 9">
    <name type="scientific">Aspergillus pseudotamarii</name>
    <dbReference type="NCBI Taxonomy" id="132259"/>
    <lineage>
        <taxon>Eukaryota</taxon>
        <taxon>Fungi</taxon>
        <taxon>Dikarya</taxon>
        <taxon>Ascomycota</taxon>
        <taxon>Pezizomycotina</taxon>
        <taxon>Eurotiomycetes</taxon>
        <taxon>Eurotiomycetidae</taxon>
        <taxon>Eurotiales</taxon>
        <taxon>Aspergillaceae</taxon>
        <taxon>Aspergillus</taxon>
        <taxon>Aspergillus subgen. Circumdati</taxon>
    </lineage>
</organism>
<dbReference type="GeneID" id="43643007"/>
<evidence type="ECO:0000256" key="2">
    <source>
        <dbReference type="ARBA" id="ARBA00022833"/>
    </source>
</evidence>
<dbReference type="GO" id="GO:0009893">
    <property type="term" value="P:positive regulation of metabolic process"/>
    <property type="evidence" value="ECO:0007669"/>
    <property type="project" value="UniProtKB-ARBA"/>
</dbReference>
<protein>
    <recommendedName>
        <fullName evidence="7">Zn(2)-C6 fungal-type domain-containing protein</fullName>
    </recommendedName>
</protein>
<evidence type="ECO:0000256" key="1">
    <source>
        <dbReference type="ARBA" id="ARBA00004123"/>
    </source>
</evidence>
<evidence type="ECO:0000256" key="6">
    <source>
        <dbReference type="ARBA" id="ARBA00023242"/>
    </source>
</evidence>
<keyword evidence="9" id="KW-1185">Reference proteome</keyword>
<dbReference type="GO" id="GO:0000976">
    <property type="term" value="F:transcription cis-regulatory region binding"/>
    <property type="evidence" value="ECO:0007669"/>
    <property type="project" value="TreeGrafter"/>
</dbReference>
<name>A0A5N6T6C5_ASPPS</name>
<dbReference type="SUPFAM" id="SSF57701">
    <property type="entry name" value="Zn2/Cys6 DNA-binding domain"/>
    <property type="match status" value="1"/>
</dbReference>
<comment type="subcellular location">
    <subcellularLocation>
        <location evidence="1">Nucleus</location>
    </subcellularLocation>
</comment>
<keyword evidence="2" id="KW-0862">Zinc</keyword>
<evidence type="ECO:0000313" key="8">
    <source>
        <dbReference type="EMBL" id="KAE8141875.1"/>
    </source>
</evidence>
<dbReference type="EMBL" id="ML743556">
    <property type="protein sequence ID" value="KAE8141875.1"/>
    <property type="molecule type" value="Genomic_DNA"/>
</dbReference>